<evidence type="ECO:0000256" key="6">
    <source>
        <dbReference type="ARBA" id="ARBA00047188"/>
    </source>
</evidence>
<dbReference type="PRINTS" id="PR00598">
    <property type="entry name" value="HTHMARR"/>
</dbReference>
<dbReference type="Gene3D" id="1.10.10.10">
    <property type="entry name" value="Winged helix-like DNA-binding domain superfamily/Winged helix DNA-binding domain"/>
    <property type="match status" value="1"/>
</dbReference>
<dbReference type="GO" id="GO:0005737">
    <property type="term" value="C:cytoplasm"/>
    <property type="evidence" value="ECO:0007669"/>
    <property type="project" value="UniProtKB-SubCell"/>
</dbReference>
<keyword evidence="3" id="KW-0238">DNA-binding</keyword>
<reference evidence="9 10" key="1">
    <citation type="journal article" date="2018" name="Nat. Biotechnol.">
        <title>A standardized bacterial taxonomy based on genome phylogeny substantially revises the tree of life.</title>
        <authorList>
            <person name="Parks D.H."/>
            <person name="Chuvochina M."/>
            <person name="Waite D.W."/>
            <person name="Rinke C."/>
            <person name="Skarshewski A."/>
            <person name="Chaumeil P.A."/>
            <person name="Hugenholtz P."/>
        </authorList>
    </citation>
    <scope>NUCLEOTIDE SEQUENCE [LARGE SCALE GENOMIC DNA]</scope>
    <source>
        <strain evidence="9">UBA11306</strain>
    </source>
</reference>
<feature type="domain" description="HTH marR-type" evidence="8">
    <location>
        <begin position="10"/>
        <end position="141"/>
    </location>
</feature>
<dbReference type="STRING" id="1121105.GCA_000421665_00130"/>
<dbReference type="Proteomes" id="UP000262195">
    <property type="component" value="Unassembled WGS sequence"/>
</dbReference>
<comment type="similarity">
    <text evidence="5">Belongs to the SarZ family.</text>
</comment>
<dbReference type="Pfam" id="PF22381">
    <property type="entry name" value="Staph_reg_Sar_Rot"/>
    <property type="match status" value="1"/>
</dbReference>
<accession>A0A3D4S4S8</accession>
<comment type="caution">
    <text evidence="9">The sequence shown here is derived from an EMBL/GenBank/DDBJ whole genome shotgun (WGS) entry which is preliminary data.</text>
</comment>
<evidence type="ECO:0000259" key="8">
    <source>
        <dbReference type="PROSITE" id="PS50995"/>
    </source>
</evidence>
<evidence type="ECO:0000256" key="2">
    <source>
        <dbReference type="ARBA" id="ARBA00023015"/>
    </source>
</evidence>
<organism evidence="9 10">
    <name type="scientific">Bavariicoccus seileri</name>
    <dbReference type="NCBI Taxonomy" id="549685"/>
    <lineage>
        <taxon>Bacteria</taxon>
        <taxon>Bacillati</taxon>
        <taxon>Bacillota</taxon>
        <taxon>Bacilli</taxon>
        <taxon>Lactobacillales</taxon>
        <taxon>Enterococcaceae</taxon>
        <taxon>Bavariicoccus</taxon>
    </lineage>
</organism>
<dbReference type="PANTHER" id="PTHR42756:SF1">
    <property type="entry name" value="TRANSCRIPTIONAL REPRESSOR OF EMRAB OPERON"/>
    <property type="match status" value="1"/>
</dbReference>
<dbReference type="RefSeq" id="WP_022795428.1">
    <property type="nucleotide sequence ID" value="NZ_JBQDSL010000003.1"/>
</dbReference>
<evidence type="ECO:0000256" key="3">
    <source>
        <dbReference type="ARBA" id="ARBA00023125"/>
    </source>
</evidence>
<evidence type="ECO:0000313" key="9">
    <source>
        <dbReference type="EMBL" id="HCS93588.1"/>
    </source>
</evidence>
<sequence length="148" mass="17154">MEQPQFKDVNNYLVHVFDEMLRIEETSLKESDFHDLSMKEMHTIAAIGLYGDKRTSQVAKELHVTVGTLTVSVNTLVKKGYVLRVRQEKDRRVVNLKLTNRGRLLYRLHDKFHRTMVKRIITDLDDPEVSALLGALKSLSNYLSEIKI</sequence>
<dbReference type="InterPro" id="IPR036390">
    <property type="entry name" value="WH_DNA-bd_sf"/>
</dbReference>
<gene>
    <name evidence="9" type="ORF">DIW15_02620</name>
</gene>
<proteinExistence type="inferred from homology"/>
<protein>
    <recommendedName>
        <fullName evidence="6">HTH-type transcriptional regulator SarZ</fullName>
    </recommendedName>
    <alternativeName>
        <fullName evidence="7">Staphylococcal accessory regulator Z</fullName>
    </alternativeName>
</protein>
<evidence type="ECO:0000313" key="10">
    <source>
        <dbReference type="Proteomes" id="UP000262195"/>
    </source>
</evidence>
<comment type="subcellular location">
    <subcellularLocation>
        <location evidence="1">Cytoplasm</location>
    </subcellularLocation>
</comment>
<dbReference type="SUPFAM" id="SSF46785">
    <property type="entry name" value="Winged helix' DNA-binding domain"/>
    <property type="match status" value="1"/>
</dbReference>
<name>A0A3D4S4S8_9ENTE</name>
<dbReference type="SMART" id="SM00347">
    <property type="entry name" value="HTH_MARR"/>
    <property type="match status" value="1"/>
</dbReference>
<dbReference type="GO" id="GO:0003677">
    <property type="term" value="F:DNA binding"/>
    <property type="evidence" value="ECO:0007669"/>
    <property type="project" value="UniProtKB-KW"/>
</dbReference>
<evidence type="ECO:0000256" key="5">
    <source>
        <dbReference type="ARBA" id="ARBA00046337"/>
    </source>
</evidence>
<dbReference type="PANTHER" id="PTHR42756">
    <property type="entry name" value="TRANSCRIPTIONAL REGULATOR, MARR"/>
    <property type="match status" value="1"/>
</dbReference>
<dbReference type="InterPro" id="IPR055166">
    <property type="entry name" value="Transc_reg_Sar_Rot_HTH"/>
</dbReference>
<keyword evidence="4" id="KW-0804">Transcription</keyword>
<dbReference type="PROSITE" id="PS50995">
    <property type="entry name" value="HTH_MARR_2"/>
    <property type="match status" value="1"/>
</dbReference>
<dbReference type="EMBL" id="DQHO01000016">
    <property type="protein sequence ID" value="HCS93588.1"/>
    <property type="molecule type" value="Genomic_DNA"/>
</dbReference>
<keyword evidence="2" id="KW-0805">Transcription regulation</keyword>
<evidence type="ECO:0000256" key="1">
    <source>
        <dbReference type="ARBA" id="ARBA00004496"/>
    </source>
</evidence>
<dbReference type="InterPro" id="IPR000835">
    <property type="entry name" value="HTH_MarR-typ"/>
</dbReference>
<evidence type="ECO:0000256" key="7">
    <source>
        <dbReference type="ARBA" id="ARBA00047207"/>
    </source>
</evidence>
<evidence type="ECO:0000256" key="4">
    <source>
        <dbReference type="ARBA" id="ARBA00023163"/>
    </source>
</evidence>
<dbReference type="AlphaFoldDB" id="A0A3D4S4S8"/>
<dbReference type="GO" id="GO:0003700">
    <property type="term" value="F:DNA-binding transcription factor activity"/>
    <property type="evidence" value="ECO:0007669"/>
    <property type="project" value="InterPro"/>
</dbReference>
<dbReference type="InterPro" id="IPR036388">
    <property type="entry name" value="WH-like_DNA-bd_sf"/>
</dbReference>